<dbReference type="PANTHER" id="PTHR43798">
    <property type="entry name" value="MONOACYLGLYCEROL LIPASE"/>
    <property type="match status" value="1"/>
</dbReference>
<dbReference type="EMBL" id="JPRI01000013">
    <property type="protein sequence ID" value="KFF23201.1"/>
    <property type="molecule type" value="Genomic_DNA"/>
</dbReference>
<protein>
    <recommendedName>
        <fullName evidence="1">AB hydrolase-1 domain-containing protein</fullName>
    </recommendedName>
</protein>
<gene>
    <name evidence="2" type="ORF">IW16_26565</name>
</gene>
<feature type="domain" description="AB hydrolase-1" evidence="1">
    <location>
        <begin position="66"/>
        <end position="171"/>
    </location>
</feature>
<accession>A0ABR4UFD5</accession>
<keyword evidence="3" id="KW-1185">Reference proteome</keyword>
<dbReference type="PANTHER" id="PTHR43798:SF5">
    <property type="entry name" value="MONOACYLGLYCEROL LIPASE ABHD6"/>
    <property type="match status" value="1"/>
</dbReference>
<dbReference type="Proteomes" id="UP000028719">
    <property type="component" value="Unassembled WGS sequence"/>
</dbReference>
<organism evidence="2 3">
    <name type="scientific">Chryseobacterium vrystaatense</name>
    <dbReference type="NCBI Taxonomy" id="307480"/>
    <lineage>
        <taxon>Bacteria</taxon>
        <taxon>Pseudomonadati</taxon>
        <taxon>Bacteroidota</taxon>
        <taxon>Flavobacteriia</taxon>
        <taxon>Flavobacteriales</taxon>
        <taxon>Weeksellaceae</taxon>
        <taxon>Chryseobacterium group</taxon>
        <taxon>Chryseobacterium</taxon>
    </lineage>
</organism>
<evidence type="ECO:0000313" key="2">
    <source>
        <dbReference type="EMBL" id="KFF23201.1"/>
    </source>
</evidence>
<reference evidence="2 3" key="1">
    <citation type="submission" date="2014-07" db="EMBL/GenBank/DDBJ databases">
        <title>Genome of Chryseobacterium vrystaatense LMG 22846.</title>
        <authorList>
            <person name="Pipes S.E."/>
            <person name="Stropko S.J."/>
            <person name="Newman J.D."/>
        </authorList>
    </citation>
    <scope>NUCLEOTIDE SEQUENCE [LARGE SCALE GENOMIC DNA]</scope>
    <source>
        <strain evidence="2 3">LMG 22846</strain>
    </source>
</reference>
<dbReference type="Gene3D" id="3.40.50.1820">
    <property type="entry name" value="alpha/beta hydrolase"/>
    <property type="match status" value="1"/>
</dbReference>
<dbReference type="InterPro" id="IPR000073">
    <property type="entry name" value="AB_hydrolase_1"/>
</dbReference>
<evidence type="ECO:0000313" key="3">
    <source>
        <dbReference type="Proteomes" id="UP000028719"/>
    </source>
</evidence>
<evidence type="ECO:0000259" key="1">
    <source>
        <dbReference type="Pfam" id="PF00561"/>
    </source>
</evidence>
<dbReference type="SUPFAM" id="SSF53474">
    <property type="entry name" value="alpha/beta-Hydrolases"/>
    <property type="match status" value="1"/>
</dbReference>
<dbReference type="InterPro" id="IPR029058">
    <property type="entry name" value="AB_hydrolase_fold"/>
</dbReference>
<proteinExistence type="predicted"/>
<dbReference type="InterPro" id="IPR050266">
    <property type="entry name" value="AB_hydrolase_sf"/>
</dbReference>
<sequence length="344" mass="38934">MKLTLNIFKFVGKLIAGIVLLLLLFLGLCYRIFSPKPVPPGELVNINGTYIHVRAEGEKKSLPTIIIEAGAHSNTDMLHWLAEGLKNNTRVLRYDRDGKWFSESSNDDQKSPEFYAHQLHELLEKTGEKPPYILVGHSMGGPYSRIFRDLYPNEVAGIVFIDSSHPEQWKRLAQKELVPKGQAKFLKVGSVLADLGLVGIYNKTLSKAVHEGDGLPKEIHERARLLTSNSGDVYRMFLRENKLTNQVLMRAGRTKKLDSLPVLVFTATEQYKDSQKQKYRKDGISPEKQVQLWFDMQKELKELSTKGKQIIINASHGTIITKKENADVINKEILSLSEKIGNKN</sequence>
<dbReference type="RefSeq" id="WP_034751587.1">
    <property type="nucleotide sequence ID" value="NZ_JPRI01000013.1"/>
</dbReference>
<dbReference type="Pfam" id="PF00561">
    <property type="entry name" value="Abhydrolase_1"/>
    <property type="match status" value="1"/>
</dbReference>
<comment type="caution">
    <text evidence="2">The sequence shown here is derived from an EMBL/GenBank/DDBJ whole genome shotgun (WGS) entry which is preliminary data.</text>
</comment>
<name>A0ABR4UFD5_9FLAO</name>